<feature type="compositionally biased region" description="Low complexity" evidence="1">
    <location>
        <begin position="280"/>
        <end position="302"/>
    </location>
</feature>
<dbReference type="PANTHER" id="PTHR37508">
    <property type="entry name" value="TRANSMEMBRANE PROTEIN"/>
    <property type="match status" value="1"/>
</dbReference>
<evidence type="ECO:0000313" key="3">
    <source>
        <dbReference type="Proteomes" id="UP000228930"/>
    </source>
</evidence>
<sequence>MPSVVATTSKAAVTLDAASATMTITTPDQTSETYQIDKFPDAGSTLVSAAKQEILTDLDLHEMIANLSRVSELLYLAYCGVAGTHVQATISDRRKVFLDLCADCVTAMTSFETAGRRIGNDVAEAFHWLVKGQEKRAMDRLTRSGKEAAAMAQTAQGLADRSAALGTDVQKDQHDTLELTALEQDALAKIRAERAQMAAEQSKQTSMNEQLAGSIATLNALYEDAKSREEKEEERAFITGIVSSVTSGLGSAFGAYTAAKNPLGTVAANLSRQPNREDPGQSSSGQETTEQTSGETSASTGQASGGGLDTGAANDTAADKGTGAKKSDGSTAAGVAAGLDDAGKTTRQMSEDAAKAGESVRQEKMRLLDQKLAQEASKREIVSHLAELSSKLASSDTEQKIHESAQVALQIAVWAFANITTTLVVTRQFWENVKKACDRLADSDINTKISDELASGDDPKARIEYYLSDMFMPSAIAYLARWAALTDLGREYKEGSIKARDASIANINLSPSISEARALLEPLKAKVQLELANDKLASTARSDKVKAELALLGSTI</sequence>
<name>A0A2M6UL99_9BRAD</name>
<dbReference type="Proteomes" id="UP000228930">
    <property type="component" value="Unassembled WGS sequence"/>
</dbReference>
<dbReference type="AlphaFoldDB" id="A0A2M6UL99"/>
<protein>
    <submittedName>
        <fullName evidence="2">Uncharacterized protein</fullName>
    </submittedName>
</protein>
<reference evidence="2 3" key="1">
    <citation type="submission" date="2015-06" db="EMBL/GenBank/DDBJ databases">
        <title>Comparative genome analysis of nirS-carrying Bradyrhizobium sp. strains.</title>
        <authorList>
            <person name="Ishii S."/>
            <person name="Jang J."/>
            <person name="Nishizawa T."/>
            <person name="Senoo K."/>
        </authorList>
    </citation>
    <scope>NUCLEOTIDE SEQUENCE [LARGE SCALE GENOMIC DNA]</scope>
    <source>
        <strain evidence="2 3">TSA1</strain>
    </source>
</reference>
<dbReference type="EMBL" id="LFJC01000003">
    <property type="protein sequence ID" value="PIT05400.1"/>
    <property type="molecule type" value="Genomic_DNA"/>
</dbReference>
<dbReference type="PANTHER" id="PTHR37508:SF1">
    <property type="entry name" value="TRANSMEMBRANE PROTEIN"/>
    <property type="match status" value="1"/>
</dbReference>
<organism evidence="2 3">
    <name type="scientific">Bradyrhizobium nitroreducens</name>
    <dbReference type="NCBI Taxonomy" id="709803"/>
    <lineage>
        <taxon>Bacteria</taxon>
        <taxon>Pseudomonadati</taxon>
        <taxon>Pseudomonadota</taxon>
        <taxon>Alphaproteobacteria</taxon>
        <taxon>Hyphomicrobiales</taxon>
        <taxon>Nitrobacteraceae</taxon>
        <taxon>Bradyrhizobium</taxon>
    </lineage>
</organism>
<proteinExistence type="predicted"/>
<comment type="caution">
    <text evidence="2">The sequence shown here is derived from an EMBL/GenBank/DDBJ whole genome shotgun (WGS) entry which is preliminary data.</text>
</comment>
<accession>A0A2M6UL99</accession>
<gene>
    <name evidence="2" type="ORF">TSA1_35165</name>
</gene>
<evidence type="ECO:0000256" key="1">
    <source>
        <dbReference type="SAM" id="MobiDB-lite"/>
    </source>
</evidence>
<feature type="compositionally biased region" description="Basic and acidic residues" evidence="1">
    <location>
        <begin position="341"/>
        <end position="362"/>
    </location>
</feature>
<dbReference type="RefSeq" id="WP_100180505.1">
    <property type="nucleotide sequence ID" value="NZ_LFJC01000003.1"/>
</dbReference>
<keyword evidence="3" id="KW-1185">Reference proteome</keyword>
<feature type="region of interest" description="Disordered" evidence="1">
    <location>
        <begin position="270"/>
        <end position="362"/>
    </location>
</feature>
<evidence type="ECO:0000313" key="2">
    <source>
        <dbReference type="EMBL" id="PIT05400.1"/>
    </source>
</evidence>